<dbReference type="Gene3D" id="3.40.50.720">
    <property type="entry name" value="NAD(P)-binding Rossmann-like Domain"/>
    <property type="match status" value="1"/>
</dbReference>
<dbReference type="SUPFAM" id="SSF51735">
    <property type="entry name" value="NAD(P)-binding Rossmann-fold domains"/>
    <property type="match status" value="1"/>
</dbReference>
<keyword evidence="4" id="KW-1185">Reference proteome</keyword>
<gene>
    <name evidence="3" type="ORF">BDV33DRAFT_189964</name>
</gene>
<evidence type="ECO:0000256" key="1">
    <source>
        <dbReference type="SAM" id="Phobius"/>
    </source>
</evidence>
<evidence type="ECO:0000313" key="4">
    <source>
        <dbReference type="Proteomes" id="UP000326799"/>
    </source>
</evidence>
<dbReference type="AlphaFoldDB" id="A0A5N6EX33"/>
<organism evidence="3 4">
    <name type="scientific">Aspergillus novoparasiticus</name>
    <dbReference type="NCBI Taxonomy" id="986946"/>
    <lineage>
        <taxon>Eukaryota</taxon>
        <taxon>Fungi</taxon>
        <taxon>Dikarya</taxon>
        <taxon>Ascomycota</taxon>
        <taxon>Pezizomycotina</taxon>
        <taxon>Eurotiomycetes</taxon>
        <taxon>Eurotiomycetidae</taxon>
        <taxon>Eurotiales</taxon>
        <taxon>Aspergillaceae</taxon>
        <taxon>Aspergillus</taxon>
        <taxon>Aspergillus subgen. Circumdati</taxon>
    </lineage>
</organism>
<dbReference type="Proteomes" id="UP000326799">
    <property type="component" value="Unassembled WGS sequence"/>
</dbReference>
<proteinExistence type="predicted"/>
<keyword evidence="1" id="KW-0472">Membrane</keyword>
<evidence type="ECO:0000259" key="2">
    <source>
        <dbReference type="Pfam" id="PF01073"/>
    </source>
</evidence>
<feature type="transmembrane region" description="Helical" evidence="1">
    <location>
        <begin position="182"/>
        <end position="203"/>
    </location>
</feature>
<dbReference type="GO" id="GO:0016616">
    <property type="term" value="F:oxidoreductase activity, acting on the CH-OH group of donors, NAD or NADP as acceptor"/>
    <property type="evidence" value="ECO:0007669"/>
    <property type="project" value="InterPro"/>
</dbReference>
<dbReference type="InterPro" id="IPR002225">
    <property type="entry name" value="3Beta_OHSteriod_DH/Estase"/>
</dbReference>
<evidence type="ECO:0000313" key="3">
    <source>
        <dbReference type="EMBL" id="KAB8222098.1"/>
    </source>
</evidence>
<feature type="domain" description="3-beta hydroxysteroid dehydrogenase/isomerase" evidence="2">
    <location>
        <begin position="78"/>
        <end position="176"/>
    </location>
</feature>
<dbReference type="EMBL" id="ML733415">
    <property type="protein sequence ID" value="KAB8222098.1"/>
    <property type="molecule type" value="Genomic_DNA"/>
</dbReference>
<name>A0A5N6EX33_9EURO</name>
<dbReference type="GO" id="GO:0006694">
    <property type="term" value="P:steroid biosynthetic process"/>
    <property type="evidence" value="ECO:0007669"/>
    <property type="project" value="InterPro"/>
</dbReference>
<keyword evidence="1" id="KW-1133">Transmembrane helix</keyword>
<dbReference type="Pfam" id="PF01073">
    <property type="entry name" value="3Beta_HSD"/>
    <property type="match status" value="1"/>
</dbReference>
<reference evidence="3 4" key="1">
    <citation type="submission" date="2019-04" db="EMBL/GenBank/DDBJ databases">
        <title>Fungal friends and foes A comparative genomics study of 23 Aspergillus species from section Flavi.</title>
        <authorList>
            <consortium name="DOE Joint Genome Institute"/>
            <person name="Kjaerbolling I."/>
            <person name="Vesth T.C."/>
            <person name="Frisvad J.C."/>
            <person name="Nybo J.L."/>
            <person name="Theobald S."/>
            <person name="Kildgaard S."/>
            <person name="Petersen T.I."/>
            <person name="Kuo A."/>
            <person name="Sato A."/>
            <person name="Lyhne E.K."/>
            <person name="Kogle M.E."/>
            <person name="Wiebenga A."/>
            <person name="Kun R.S."/>
            <person name="Lubbers R.J."/>
            <person name="Makela M.R."/>
            <person name="Barry K."/>
            <person name="Chovatia M."/>
            <person name="Clum A."/>
            <person name="Daum C."/>
            <person name="Haridas S."/>
            <person name="He G."/>
            <person name="LaButti K."/>
            <person name="Lipzen A."/>
            <person name="Mondo S."/>
            <person name="Pangilinan J."/>
            <person name="Riley R."/>
            <person name="Salamov A."/>
            <person name="Simmons B.A."/>
            <person name="Magnuson J.K."/>
            <person name="Henrissat B."/>
            <person name="Mortensen U.H."/>
            <person name="Larsen T.O."/>
            <person name="De vries R.P."/>
            <person name="Grigoriev I.V."/>
            <person name="Machida M."/>
            <person name="Baker S.E."/>
            <person name="Andersen M.R."/>
        </authorList>
    </citation>
    <scope>NUCLEOTIDE SEQUENCE [LARGE SCALE GENOMIC DNA]</scope>
    <source>
        <strain evidence="3 4">CBS 126849</strain>
    </source>
</reference>
<dbReference type="InterPro" id="IPR036291">
    <property type="entry name" value="NAD(P)-bd_dom_sf"/>
</dbReference>
<keyword evidence="1" id="KW-0812">Transmembrane</keyword>
<accession>A0A5N6EX33</accession>
<protein>
    <recommendedName>
        <fullName evidence="2">3-beta hydroxysteroid dehydrogenase/isomerase domain-containing protein</fullName>
    </recommendedName>
</protein>
<sequence>MEKVLISGGAGFVGAAIPPGPDHALPDGVEFIKVDVTIQEEVRKAIDQGLYLHQFLLCESKVGIPLDICDIIQESMILKESSDTMAACSLRPSVLSGSGDDRQGEPPFIVDGDQNLWDMTYVTNVADAHVLAAENLMSSMTVAGDIFFIQNNEPITFRDFCLAIWAHFGHTPPFEIHIPDKLAYLVVLICGFLTWVFGTTTTLSRGSARDVCSVRYASGEKAKLVLGYRPRVGIDTGLCSTYGDRITNAAGM</sequence>